<accession>A0A6S6QKB0</accession>
<name>A0A6S6QKB0_9HYPH</name>
<protein>
    <recommendedName>
        <fullName evidence="1">DUF3850 domain-containing protein</fullName>
    </recommendedName>
</protein>
<keyword evidence="3" id="KW-1185">Reference proteome</keyword>
<dbReference type="SUPFAM" id="SSF88697">
    <property type="entry name" value="PUA domain-like"/>
    <property type="match status" value="1"/>
</dbReference>
<evidence type="ECO:0000313" key="3">
    <source>
        <dbReference type="Proteomes" id="UP000515317"/>
    </source>
</evidence>
<feature type="domain" description="DUF3850" evidence="1">
    <location>
        <begin position="4"/>
        <end position="84"/>
    </location>
</feature>
<dbReference type="KEGG" id="tso:IZ6_24680"/>
<organism evidence="2 3">
    <name type="scientific">Terrihabitans soli</name>
    <dbReference type="NCBI Taxonomy" id="708113"/>
    <lineage>
        <taxon>Bacteria</taxon>
        <taxon>Pseudomonadati</taxon>
        <taxon>Pseudomonadota</taxon>
        <taxon>Alphaproteobacteria</taxon>
        <taxon>Hyphomicrobiales</taxon>
        <taxon>Terrihabitans</taxon>
    </lineage>
</organism>
<dbReference type="Pfam" id="PF12961">
    <property type="entry name" value="DUF3850"/>
    <property type="match status" value="1"/>
</dbReference>
<dbReference type="InterPro" id="IPR015947">
    <property type="entry name" value="PUA-like_sf"/>
</dbReference>
<dbReference type="AlphaFoldDB" id="A0A6S6QKB0"/>
<dbReference type="Proteomes" id="UP000515317">
    <property type="component" value="Chromosome"/>
</dbReference>
<dbReference type="RefSeq" id="WP_222875357.1">
    <property type="nucleotide sequence ID" value="NZ_AP023361.1"/>
</dbReference>
<dbReference type="InterPro" id="IPR039440">
    <property type="entry name" value="DUF3850"/>
</dbReference>
<dbReference type="EMBL" id="AP023361">
    <property type="protein sequence ID" value="BCJ91733.1"/>
    <property type="molecule type" value="Genomic_DNA"/>
</dbReference>
<reference evidence="2 3" key="1">
    <citation type="submission" date="2020-08" db="EMBL/GenBank/DDBJ databases">
        <title>Genome sequence of Rhizobiales bacterium strain IZ6.</title>
        <authorList>
            <person name="Nakai R."/>
            <person name="Naganuma T."/>
        </authorList>
    </citation>
    <scope>NUCLEOTIDE SEQUENCE [LARGE SCALE GENOMIC DNA]</scope>
    <source>
        <strain evidence="2 3">IZ6</strain>
    </source>
</reference>
<evidence type="ECO:0000259" key="1">
    <source>
        <dbReference type="Pfam" id="PF12961"/>
    </source>
</evidence>
<gene>
    <name evidence="2" type="ORF">IZ6_24680</name>
</gene>
<sequence length="89" mass="10154">MTHHTLRSWPQFFQAIKAGKKTHDLRETDRDFAVGDTATLEEFNPITGTYTGDRCDVEITYITDRDHACAFSSAVLDRRFCILSIQKTA</sequence>
<dbReference type="Gene3D" id="2.30.130.30">
    <property type="entry name" value="Hypothetical protein"/>
    <property type="match status" value="1"/>
</dbReference>
<proteinExistence type="predicted"/>
<evidence type="ECO:0000313" key="2">
    <source>
        <dbReference type="EMBL" id="BCJ91733.1"/>
    </source>
</evidence>